<protein>
    <recommendedName>
        <fullName evidence="2 6">Orotate phosphoribosyltransferase</fullName>
        <shortName evidence="6">OPRT</shortName>
        <shortName evidence="6">OPRTase</shortName>
        <ecNumber evidence="2 6">2.4.2.10</ecNumber>
    </recommendedName>
</protein>
<proteinExistence type="inferred from homology"/>
<dbReference type="EMBL" id="CAADFL010000193">
    <property type="protein sequence ID" value="VFK11554.1"/>
    <property type="molecule type" value="Genomic_DNA"/>
</dbReference>
<dbReference type="EMBL" id="CAADFA010000219">
    <property type="protein sequence ID" value="VFJ58256.1"/>
    <property type="molecule type" value="Genomic_DNA"/>
</dbReference>
<dbReference type="NCBIfam" id="TIGR00336">
    <property type="entry name" value="pyrE"/>
    <property type="match status" value="1"/>
</dbReference>
<evidence type="ECO:0000256" key="5">
    <source>
        <dbReference type="ARBA" id="ARBA00022975"/>
    </source>
</evidence>
<dbReference type="AlphaFoldDB" id="A0A450W3B1"/>
<organism evidence="10">
    <name type="scientific">Candidatus Kentrum sp. FM</name>
    <dbReference type="NCBI Taxonomy" id="2126340"/>
    <lineage>
        <taxon>Bacteria</taxon>
        <taxon>Pseudomonadati</taxon>
        <taxon>Pseudomonadota</taxon>
        <taxon>Gammaproteobacteria</taxon>
        <taxon>Candidatus Kentrum</taxon>
    </lineage>
</organism>
<evidence type="ECO:0000256" key="6">
    <source>
        <dbReference type="HAMAP-Rule" id="MF_01208"/>
    </source>
</evidence>
<dbReference type="Gene3D" id="3.40.50.2020">
    <property type="match status" value="1"/>
</dbReference>
<dbReference type="Pfam" id="PF00156">
    <property type="entry name" value="Pribosyltran"/>
    <property type="match status" value="1"/>
</dbReference>
<keyword evidence="6" id="KW-0460">Magnesium</keyword>
<dbReference type="EC" id="2.4.2.10" evidence="2 6"/>
<gene>
    <name evidence="6" type="primary">pyrE</name>
    <name evidence="9" type="ORF">BECKFM1743A_GA0114220_102181</name>
    <name evidence="10" type="ORF">BECKFM1743B_GA0114221_101931</name>
    <name evidence="8" type="ORF">BECKFM1743C_GA0114222_102198</name>
</gene>
<keyword evidence="5 6" id="KW-0665">Pyrimidine biosynthesis</keyword>
<dbReference type="GO" id="GO:0004588">
    <property type="term" value="F:orotate phosphoribosyltransferase activity"/>
    <property type="evidence" value="ECO:0007669"/>
    <property type="project" value="UniProtKB-UniRule"/>
</dbReference>
<feature type="binding site" description="in other chain" evidence="6">
    <location>
        <position position="113"/>
    </location>
    <ligand>
        <name>5-phospho-alpha-D-ribose 1-diphosphate</name>
        <dbReference type="ChEBI" id="CHEBI:58017"/>
        <note>ligand shared between dimeric partners</note>
    </ligand>
</feature>
<dbReference type="PANTHER" id="PTHR19278:SF9">
    <property type="entry name" value="URIDINE 5'-MONOPHOSPHATE SYNTHASE"/>
    <property type="match status" value="1"/>
</dbReference>
<comment type="function">
    <text evidence="6">Catalyzes the transfer of a ribosyl phosphate group from 5-phosphoribose 1-diphosphate to orotate, leading to the formation of orotidine monophosphate (OMP).</text>
</comment>
<evidence type="ECO:0000313" key="8">
    <source>
        <dbReference type="EMBL" id="VFJ58256.1"/>
    </source>
</evidence>
<dbReference type="InterPro" id="IPR000836">
    <property type="entry name" value="PRTase_dom"/>
</dbReference>
<keyword evidence="4 6" id="KW-0808">Transferase</keyword>
<dbReference type="InterPro" id="IPR004467">
    <property type="entry name" value="Or_phspho_trans_dom"/>
</dbReference>
<evidence type="ECO:0000256" key="4">
    <source>
        <dbReference type="ARBA" id="ARBA00022679"/>
    </source>
</evidence>
<evidence type="ECO:0000313" key="10">
    <source>
        <dbReference type="EMBL" id="VFK11554.1"/>
    </source>
</evidence>
<feature type="binding site" evidence="6">
    <location>
        <position position="116"/>
    </location>
    <ligand>
        <name>5-phospho-alpha-D-ribose 1-diphosphate</name>
        <dbReference type="ChEBI" id="CHEBI:58017"/>
        <note>ligand shared between dimeric partners</note>
    </ligand>
</feature>
<feature type="binding site" evidence="6">
    <location>
        <position position="170"/>
    </location>
    <ligand>
        <name>orotate</name>
        <dbReference type="ChEBI" id="CHEBI:30839"/>
    </ligand>
</feature>
<feature type="binding site" evidence="6">
    <location>
        <position position="112"/>
    </location>
    <ligand>
        <name>5-phospho-alpha-D-ribose 1-diphosphate</name>
        <dbReference type="ChEBI" id="CHEBI:58017"/>
        <note>ligand shared between dimeric partners</note>
    </ligand>
</feature>
<dbReference type="UniPathway" id="UPA00070">
    <property type="reaction ID" value="UER00119"/>
</dbReference>
<evidence type="ECO:0000256" key="1">
    <source>
        <dbReference type="ARBA" id="ARBA00004889"/>
    </source>
</evidence>
<evidence type="ECO:0000256" key="2">
    <source>
        <dbReference type="ARBA" id="ARBA00011971"/>
    </source>
</evidence>
<dbReference type="HAMAP" id="MF_01208">
    <property type="entry name" value="PyrE"/>
    <property type="match status" value="1"/>
</dbReference>
<sequence>MQQHPQQNPQRDPQQDRTRLWQLIDREALIVGQNMALSAGATSSYYFDCKKVTLHGEALHLIADAVLEKIDTLPESPTTISGLTLGADFIVAGVILRAWQTGHPTLHGAIVRKEPKKHGTQTHIENDPAPGTPIVVVDDVITTGGSTARACDRLLGAGCRIVGIVALVDREAGGAQSLAGKYGCPVHSLFKTRDFPRIG</sequence>
<evidence type="ECO:0000259" key="7">
    <source>
        <dbReference type="Pfam" id="PF00156"/>
    </source>
</evidence>
<name>A0A450W3B1_9GAMM</name>
<comment type="caution">
    <text evidence="6">Lacks conserved residue(s) required for the propagation of feature annotation.</text>
</comment>
<comment type="catalytic activity">
    <reaction evidence="6">
        <text>orotidine 5'-phosphate + diphosphate = orotate + 5-phospho-alpha-D-ribose 1-diphosphate</text>
        <dbReference type="Rhea" id="RHEA:10380"/>
        <dbReference type="ChEBI" id="CHEBI:30839"/>
        <dbReference type="ChEBI" id="CHEBI:33019"/>
        <dbReference type="ChEBI" id="CHEBI:57538"/>
        <dbReference type="ChEBI" id="CHEBI:58017"/>
        <dbReference type="EC" id="2.4.2.10"/>
    </reaction>
</comment>
<feature type="binding site" evidence="6">
    <location>
        <position position="118"/>
    </location>
    <ligand>
        <name>5-phospho-alpha-D-ribose 1-diphosphate</name>
        <dbReference type="ChEBI" id="CHEBI:58017"/>
        <note>ligand shared between dimeric partners</note>
    </ligand>
</feature>
<dbReference type="InterPro" id="IPR023031">
    <property type="entry name" value="OPRT"/>
</dbReference>
<dbReference type="PANTHER" id="PTHR19278">
    <property type="entry name" value="OROTATE PHOSPHORIBOSYLTRANSFERASE"/>
    <property type="match status" value="1"/>
</dbReference>
<comment type="pathway">
    <text evidence="1 6">Pyrimidine metabolism; UMP biosynthesis via de novo pathway; UMP from orotate: step 1/2.</text>
</comment>
<comment type="cofactor">
    <cofactor evidence="6">
        <name>Mg(2+)</name>
        <dbReference type="ChEBI" id="CHEBI:18420"/>
    </cofactor>
</comment>
<dbReference type="EMBL" id="CAADEZ010000218">
    <property type="protein sequence ID" value="VFJ58545.1"/>
    <property type="molecule type" value="Genomic_DNA"/>
</dbReference>
<feature type="binding site" description="in other chain" evidence="6">
    <location>
        <begin position="138"/>
        <end position="146"/>
    </location>
    <ligand>
        <name>5-phospho-alpha-D-ribose 1-diphosphate</name>
        <dbReference type="ChEBI" id="CHEBI:58017"/>
        <note>ligand shared between dimeric partners</note>
    </ligand>
</feature>
<evidence type="ECO:0000256" key="3">
    <source>
        <dbReference type="ARBA" id="ARBA00022676"/>
    </source>
</evidence>
<feature type="binding site" evidence="6">
    <location>
        <position position="142"/>
    </location>
    <ligand>
        <name>orotate</name>
        <dbReference type="ChEBI" id="CHEBI:30839"/>
    </ligand>
</feature>
<reference evidence="10" key="1">
    <citation type="submission" date="2019-02" db="EMBL/GenBank/DDBJ databases">
        <authorList>
            <person name="Gruber-Vodicka R. H."/>
            <person name="Seah K. B. B."/>
        </authorList>
    </citation>
    <scope>NUCLEOTIDE SEQUENCE</scope>
    <source>
        <strain evidence="9">BECK_BZ163</strain>
        <strain evidence="10">BECK_BZ164</strain>
        <strain evidence="8">BECK_BZ165</strain>
    </source>
</reference>
<keyword evidence="3 6" id="KW-0328">Glycosyltransferase</keyword>
<dbReference type="CDD" id="cd06223">
    <property type="entry name" value="PRTases_typeI"/>
    <property type="match status" value="1"/>
</dbReference>
<dbReference type="GO" id="GO:0019856">
    <property type="term" value="P:pyrimidine nucleobase biosynthetic process"/>
    <property type="evidence" value="ECO:0007669"/>
    <property type="project" value="TreeGrafter"/>
</dbReference>
<feature type="domain" description="Phosphoribosyltransferase" evidence="7">
    <location>
        <begin position="57"/>
        <end position="184"/>
    </location>
</feature>
<dbReference type="GO" id="GO:0044205">
    <property type="term" value="P:'de novo' UMP biosynthetic process"/>
    <property type="evidence" value="ECO:0007669"/>
    <property type="project" value="UniProtKB-UniRule"/>
</dbReference>
<evidence type="ECO:0000313" key="9">
    <source>
        <dbReference type="EMBL" id="VFJ58545.1"/>
    </source>
</evidence>
<accession>A0A450W3B1</accession>
<dbReference type="GO" id="GO:0000287">
    <property type="term" value="F:magnesium ion binding"/>
    <property type="evidence" value="ECO:0007669"/>
    <property type="project" value="UniProtKB-UniRule"/>
</dbReference>
<comment type="similarity">
    <text evidence="6">Belongs to the purine/pyrimidine phosphoribosyltransferase family. PyrE subfamily.</text>
</comment>
<dbReference type="SUPFAM" id="SSF53271">
    <property type="entry name" value="PRTase-like"/>
    <property type="match status" value="1"/>
</dbReference>
<dbReference type="InterPro" id="IPR029057">
    <property type="entry name" value="PRTase-like"/>
</dbReference>
<comment type="subunit">
    <text evidence="6">Homodimer.</text>
</comment>